<reference evidence="2 3" key="1">
    <citation type="submission" date="2020-06" db="EMBL/GenBank/DDBJ databases">
        <authorList>
            <person name="Jo H."/>
        </authorList>
    </citation>
    <scope>NUCLEOTIDE SEQUENCE [LARGE SCALE GENOMIC DNA]</scope>
    <source>
        <strain evidence="2 3">I46</strain>
    </source>
</reference>
<dbReference type="RefSeq" id="WP_178010568.1">
    <property type="nucleotide sequence ID" value="NZ_CP058316.1"/>
</dbReference>
<protein>
    <submittedName>
        <fullName evidence="2">Uncharacterized protein</fullName>
    </submittedName>
</protein>
<name>A0A7D5EUC9_9MICO</name>
<dbReference type="Gene3D" id="3.30.70.2330">
    <property type="match status" value="1"/>
</dbReference>
<accession>A0A7D5EUC9</accession>
<sequence length="159" mass="17799">MNLWWERVRDLLSLGAHSHESVPDLRGLESQRSRIERTHFIVNDRQRQIRGERLYVIRRQRRDRRNPTAIAVYARGRVVGQISDVRARQLAPLLDRLGGAALVSGTGTEPGSIRLWVDLPTPEVLGAFIDAAAGSSAPPRTRPTRHRPTTDTILTVATG</sequence>
<proteinExistence type="predicted"/>
<dbReference type="EMBL" id="CP058316">
    <property type="protein sequence ID" value="QLD10992.1"/>
    <property type="molecule type" value="Genomic_DNA"/>
</dbReference>
<gene>
    <name evidence="2" type="ORF">HW566_03815</name>
</gene>
<evidence type="ECO:0000313" key="2">
    <source>
        <dbReference type="EMBL" id="QLD10992.1"/>
    </source>
</evidence>
<dbReference type="Proteomes" id="UP000509638">
    <property type="component" value="Chromosome"/>
</dbReference>
<evidence type="ECO:0000256" key="1">
    <source>
        <dbReference type="SAM" id="MobiDB-lite"/>
    </source>
</evidence>
<organism evidence="2 3">
    <name type="scientific">Microbacterium oleivorans</name>
    <dbReference type="NCBI Taxonomy" id="273677"/>
    <lineage>
        <taxon>Bacteria</taxon>
        <taxon>Bacillati</taxon>
        <taxon>Actinomycetota</taxon>
        <taxon>Actinomycetes</taxon>
        <taxon>Micrococcales</taxon>
        <taxon>Microbacteriaceae</taxon>
        <taxon>Microbacterium</taxon>
    </lineage>
</organism>
<evidence type="ECO:0000313" key="3">
    <source>
        <dbReference type="Proteomes" id="UP000509638"/>
    </source>
</evidence>
<dbReference type="AlphaFoldDB" id="A0A7D5EUC9"/>
<feature type="region of interest" description="Disordered" evidence="1">
    <location>
        <begin position="133"/>
        <end position="159"/>
    </location>
</feature>